<dbReference type="Gene3D" id="3.40.50.300">
    <property type="entry name" value="P-loop containing nucleotide triphosphate hydrolases"/>
    <property type="match status" value="1"/>
</dbReference>
<dbReference type="HOGENOM" id="CLU_650083_0_0_9"/>
<dbReference type="Pfam" id="PF13614">
    <property type="entry name" value="AAA_31"/>
    <property type="match status" value="1"/>
</dbReference>
<sequence length="422" mass="46693">MAGMLVFGNQSFVDEFLSRPFAVPVLGVAHDMVNATDFLKLYEEAGEVVVALGVDYALEMAEIYRNKRFFLVLDQKDITADLYRRAVSRGIRVVERTSAIEAIGAEIGRSQGDRHNRRILEPSVAAALEQKTILKKPRTIKSHCLSITGVKGGNTKTTTAVNLAAYVASWAKKEGIDYRVCLVDCDAEGARSAGYLLGIASAPQSLSVWASLEKEPSWMELEQLLIRHEETGLYILPGPQSFRDAFDTEMTAALAERVIHALKWHFDLIVLDVGLFVNNPTAIRAMQISSKVFLVIEPTLTVLKLLEELVRENTLGTLKVDLSRVKLVLGMTDGTFTKKDIERSFGIPVAVEIPLDRTVRKAENSGKCIPAAIGSPHSAFAQGIASLARAAVDNELLPFYKPRPWEFLTKIKNYPFLKFKKA</sequence>
<dbReference type="GO" id="GO:0051782">
    <property type="term" value="P:negative regulation of cell division"/>
    <property type="evidence" value="ECO:0007669"/>
    <property type="project" value="TreeGrafter"/>
</dbReference>
<gene>
    <name evidence="2" type="ordered locus">Desru_0661</name>
</gene>
<reference evidence="2 3" key="2">
    <citation type="journal article" date="2012" name="Stand. Genomic Sci.">
        <title>Complete genome sequence of the sulfate-reducing firmicute Desulfotomaculum ruminis type strain (DL(T)).</title>
        <authorList>
            <person name="Spring S."/>
            <person name="Visser M."/>
            <person name="Lu M."/>
            <person name="Copeland A."/>
            <person name="Lapidus A."/>
            <person name="Lucas S."/>
            <person name="Cheng J.F."/>
            <person name="Han C."/>
            <person name="Tapia R."/>
            <person name="Goodwin L.A."/>
            <person name="Pitluck S."/>
            <person name="Ivanova N."/>
            <person name="Land M."/>
            <person name="Hauser L."/>
            <person name="Larimer F."/>
            <person name="Rohde M."/>
            <person name="Goker M."/>
            <person name="Detter J.C."/>
            <person name="Kyrpides N.C."/>
            <person name="Woyke T."/>
            <person name="Schaap P.J."/>
            <person name="Plugge C.M."/>
            <person name="Muyzer G."/>
            <person name="Kuever J."/>
            <person name="Pereira I.A."/>
            <person name="Parshina S.N."/>
            <person name="Bernier-Latmani R."/>
            <person name="Stams A.J."/>
            <person name="Klenk H.P."/>
        </authorList>
    </citation>
    <scope>NUCLEOTIDE SEQUENCE [LARGE SCALE GENOMIC DNA]</scope>
    <source>
        <strain evidence="3">ATCC 23193 / DSM 2154 / NCIB 8452 / DL</strain>
    </source>
</reference>
<dbReference type="AlphaFoldDB" id="F6DTC9"/>
<dbReference type="InterPro" id="IPR025669">
    <property type="entry name" value="AAA_dom"/>
</dbReference>
<dbReference type="GO" id="GO:0005524">
    <property type="term" value="F:ATP binding"/>
    <property type="evidence" value="ECO:0007669"/>
    <property type="project" value="TreeGrafter"/>
</dbReference>
<dbReference type="InterPro" id="IPR027417">
    <property type="entry name" value="P-loop_NTPase"/>
</dbReference>
<dbReference type="GO" id="GO:0009898">
    <property type="term" value="C:cytoplasmic side of plasma membrane"/>
    <property type="evidence" value="ECO:0007669"/>
    <property type="project" value="TreeGrafter"/>
</dbReference>
<dbReference type="PANTHER" id="PTHR43384">
    <property type="entry name" value="SEPTUM SITE-DETERMINING PROTEIN MIND HOMOLOG, CHLOROPLASTIC-RELATED"/>
    <property type="match status" value="1"/>
</dbReference>
<dbReference type="STRING" id="696281.Desru_0661"/>
<dbReference type="KEGG" id="dru:Desru_0661"/>
<dbReference type="EMBL" id="CP002780">
    <property type="protein sequence ID" value="AEG58946.1"/>
    <property type="molecule type" value="Genomic_DNA"/>
</dbReference>
<dbReference type="OrthoDB" id="9794577at2"/>
<proteinExistence type="predicted"/>
<dbReference type="Proteomes" id="UP000009234">
    <property type="component" value="Chromosome"/>
</dbReference>
<protein>
    <recommendedName>
        <fullName evidence="1">AAA domain-containing protein</fullName>
    </recommendedName>
</protein>
<dbReference type="RefSeq" id="WP_013840720.1">
    <property type="nucleotide sequence ID" value="NC_015589.1"/>
</dbReference>
<dbReference type="GO" id="GO:0005829">
    <property type="term" value="C:cytosol"/>
    <property type="evidence" value="ECO:0007669"/>
    <property type="project" value="TreeGrafter"/>
</dbReference>
<evidence type="ECO:0000313" key="3">
    <source>
        <dbReference type="Proteomes" id="UP000009234"/>
    </source>
</evidence>
<keyword evidence="3" id="KW-1185">Reference proteome</keyword>
<reference evidence="3" key="1">
    <citation type="submission" date="2011-05" db="EMBL/GenBank/DDBJ databases">
        <title>Complete sequence of Desulfotomaculum ruminis DSM 2154.</title>
        <authorList>
            <person name="Lucas S."/>
            <person name="Copeland A."/>
            <person name="Lapidus A."/>
            <person name="Cheng J.-F."/>
            <person name="Goodwin L."/>
            <person name="Pitluck S."/>
            <person name="Lu M."/>
            <person name="Detter J.C."/>
            <person name="Han C."/>
            <person name="Tapia R."/>
            <person name="Land M."/>
            <person name="Hauser L."/>
            <person name="Kyrpides N."/>
            <person name="Ivanova N."/>
            <person name="Mikhailova N."/>
            <person name="Pagani I."/>
            <person name="Stams A.J.M."/>
            <person name="Plugge C.M."/>
            <person name="Muyzer G."/>
            <person name="Kuever J."/>
            <person name="Parshina S.N."/>
            <person name="Ivanova A.E."/>
            <person name="Nazina T.N."/>
            <person name="Brambilla E."/>
            <person name="Spring S."/>
            <person name="Klenk H.-P."/>
            <person name="Woyke T."/>
        </authorList>
    </citation>
    <scope>NUCLEOTIDE SEQUENCE [LARGE SCALE GENOMIC DNA]</scope>
    <source>
        <strain evidence="3">ATCC 23193 / DSM 2154 / NCIB 8452 / DL</strain>
    </source>
</reference>
<dbReference type="eggNOG" id="COG4963">
    <property type="taxonomic scope" value="Bacteria"/>
</dbReference>
<dbReference type="PANTHER" id="PTHR43384:SF13">
    <property type="entry name" value="SLR0110 PROTEIN"/>
    <property type="match status" value="1"/>
</dbReference>
<accession>F6DTC9</accession>
<dbReference type="SUPFAM" id="SSF52540">
    <property type="entry name" value="P-loop containing nucleoside triphosphate hydrolases"/>
    <property type="match status" value="1"/>
</dbReference>
<name>F6DTC9_DESRL</name>
<feature type="domain" description="AAA" evidence="1">
    <location>
        <begin position="145"/>
        <end position="310"/>
    </location>
</feature>
<evidence type="ECO:0000259" key="1">
    <source>
        <dbReference type="Pfam" id="PF13614"/>
    </source>
</evidence>
<dbReference type="GO" id="GO:0016887">
    <property type="term" value="F:ATP hydrolysis activity"/>
    <property type="evidence" value="ECO:0007669"/>
    <property type="project" value="TreeGrafter"/>
</dbReference>
<dbReference type="InterPro" id="IPR050625">
    <property type="entry name" value="ParA/MinD_ATPase"/>
</dbReference>
<evidence type="ECO:0000313" key="2">
    <source>
        <dbReference type="EMBL" id="AEG58946.1"/>
    </source>
</evidence>
<organism evidence="2 3">
    <name type="scientific">Desulforamulus ruminis (strain ATCC 23193 / DSM 2154 / NCIMB 8452 / DL)</name>
    <name type="common">Desulfotomaculum ruminis</name>
    <dbReference type="NCBI Taxonomy" id="696281"/>
    <lineage>
        <taxon>Bacteria</taxon>
        <taxon>Bacillati</taxon>
        <taxon>Bacillota</taxon>
        <taxon>Clostridia</taxon>
        <taxon>Eubacteriales</taxon>
        <taxon>Peptococcaceae</taxon>
        <taxon>Desulforamulus</taxon>
    </lineage>
</organism>